<dbReference type="InterPro" id="IPR043130">
    <property type="entry name" value="CDP-OH_PTrfase_TM_dom"/>
</dbReference>
<dbReference type="PIRSF" id="PIRSF015665">
    <property type="entry name" value="CHOPT"/>
    <property type="match status" value="1"/>
</dbReference>
<evidence type="ECO:0000256" key="2">
    <source>
        <dbReference type="ARBA" id="ARBA00010441"/>
    </source>
</evidence>
<evidence type="ECO:0000256" key="3">
    <source>
        <dbReference type="ARBA" id="ARBA00022679"/>
    </source>
</evidence>
<dbReference type="GO" id="GO:0006646">
    <property type="term" value="P:phosphatidylethanolamine biosynthetic process"/>
    <property type="evidence" value="ECO:0000318"/>
    <property type="project" value="GO_Central"/>
</dbReference>
<dbReference type="InterPro" id="IPR000462">
    <property type="entry name" value="CDP-OH_P_trans"/>
</dbReference>
<dbReference type="AlphaFoldDB" id="A0A9J7MMI4"/>
<dbReference type="Pfam" id="PF01066">
    <property type="entry name" value="CDP-OH_P_transf"/>
    <property type="match status" value="1"/>
</dbReference>
<dbReference type="OrthoDB" id="196717at2759"/>
<feature type="transmembrane region" description="Helical" evidence="6">
    <location>
        <begin position="205"/>
        <end position="222"/>
    </location>
</feature>
<dbReference type="Proteomes" id="UP000001554">
    <property type="component" value="Chromosome 4"/>
</dbReference>
<dbReference type="GO" id="GO:0005789">
    <property type="term" value="C:endoplasmic reticulum membrane"/>
    <property type="evidence" value="ECO:0000318"/>
    <property type="project" value="GO_Central"/>
</dbReference>
<reference evidence="7" key="1">
    <citation type="journal article" date="2020" name="Nat. Ecol. Evol.">
        <title>Deeply conserved synteny resolves early events in vertebrate evolution.</title>
        <authorList>
            <person name="Simakov O."/>
            <person name="Marletaz F."/>
            <person name="Yue J.X."/>
            <person name="O'Connell B."/>
            <person name="Jenkins J."/>
            <person name="Brandt A."/>
            <person name="Calef R."/>
            <person name="Tung C.H."/>
            <person name="Huang T.K."/>
            <person name="Schmutz J."/>
            <person name="Satoh N."/>
            <person name="Yu J.K."/>
            <person name="Putnam N.H."/>
            <person name="Green R.E."/>
            <person name="Rokhsar D.S."/>
        </authorList>
    </citation>
    <scope>NUCLEOTIDE SEQUENCE [LARGE SCALE GENOMIC DNA]</scope>
    <source>
        <strain evidence="7">S238N-H82</strain>
    </source>
</reference>
<accession>A0A9J7MMI4</accession>
<evidence type="ECO:0000256" key="1">
    <source>
        <dbReference type="ARBA" id="ARBA00004370"/>
    </source>
</evidence>
<evidence type="ECO:0000313" key="7">
    <source>
        <dbReference type="Proteomes" id="UP000001554"/>
    </source>
</evidence>
<dbReference type="GeneID" id="118413872"/>
<keyword evidence="6" id="KW-0812">Transmembrane</keyword>
<feature type="transmembrane region" description="Helical" evidence="6">
    <location>
        <begin position="77"/>
        <end position="95"/>
    </location>
</feature>
<comment type="subcellular location">
    <subcellularLocation>
        <location evidence="1">Membrane</location>
    </subcellularLocation>
</comment>
<feature type="transmembrane region" description="Helical" evidence="6">
    <location>
        <begin position="144"/>
        <end position="161"/>
    </location>
</feature>
<dbReference type="PANTHER" id="PTHR10414">
    <property type="entry name" value="ETHANOLAMINEPHOSPHOTRANSFERASE"/>
    <property type="match status" value="1"/>
</dbReference>
<dbReference type="GO" id="GO:0004307">
    <property type="term" value="F:ethanolaminephosphotransferase activity"/>
    <property type="evidence" value="ECO:0000318"/>
    <property type="project" value="GO_Central"/>
</dbReference>
<feature type="transmembrane region" description="Helical" evidence="6">
    <location>
        <begin position="49"/>
        <end position="71"/>
    </location>
</feature>
<dbReference type="KEGG" id="bfo:118413872"/>
<dbReference type="GO" id="GO:0004142">
    <property type="term" value="F:diacylglycerol cholinephosphotransferase activity"/>
    <property type="evidence" value="ECO:0000318"/>
    <property type="project" value="GO_Central"/>
</dbReference>
<keyword evidence="7" id="KW-1185">Reference proteome</keyword>
<proteinExistence type="inferred from homology"/>
<name>A0A9J7MMI4_BRAFL</name>
<dbReference type="InterPro" id="IPR048254">
    <property type="entry name" value="CDP_ALCOHOL_P_TRANSF_CS"/>
</dbReference>
<protein>
    <submittedName>
        <fullName evidence="8">Choline/ethanolaminephosphotransferase 1-like isoform X1</fullName>
    </submittedName>
</protein>
<organism evidence="7 8">
    <name type="scientific">Branchiostoma floridae</name>
    <name type="common">Florida lancelet</name>
    <name type="synonym">Amphioxus</name>
    <dbReference type="NCBI Taxonomy" id="7739"/>
    <lineage>
        <taxon>Eukaryota</taxon>
        <taxon>Metazoa</taxon>
        <taxon>Chordata</taxon>
        <taxon>Cephalochordata</taxon>
        <taxon>Leptocardii</taxon>
        <taxon>Amphioxiformes</taxon>
        <taxon>Branchiostomatidae</taxon>
        <taxon>Branchiostoma</taxon>
    </lineage>
</organism>
<dbReference type="PANTHER" id="PTHR10414:SF37">
    <property type="entry name" value="BB IN A BOXCAR, ISOFORM C"/>
    <property type="match status" value="1"/>
</dbReference>
<comment type="similarity">
    <text evidence="2 5">Belongs to the CDP-alcohol phosphatidyltransferase class-I family.</text>
</comment>
<dbReference type="InterPro" id="IPR014472">
    <property type="entry name" value="CHOPT"/>
</dbReference>
<dbReference type="RefSeq" id="XP_035673367.1">
    <property type="nucleotide sequence ID" value="XM_035817474.1"/>
</dbReference>
<dbReference type="OMA" id="VSHYLEY"/>
<feature type="transmembrane region" description="Helical" evidence="6">
    <location>
        <begin position="273"/>
        <end position="294"/>
    </location>
</feature>
<evidence type="ECO:0000256" key="6">
    <source>
        <dbReference type="SAM" id="Phobius"/>
    </source>
</evidence>
<dbReference type="PROSITE" id="PS00379">
    <property type="entry name" value="CDP_ALCOHOL_P_TRANSF"/>
    <property type="match status" value="1"/>
</dbReference>
<dbReference type="Gene3D" id="1.20.120.1760">
    <property type="match status" value="1"/>
</dbReference>
<dbReference type="GO" id="GO:0005794">
    <property type="term" value="C:Golgi apparatus"/>
    <property type="evidence" value="ECO:0000318"/>
    <property type="project" value="GO_Central"/>
</dbReference>
<evidence type="ECO:0000256" key="4">
    <source>
        <dbReference type="ARBA" id="ARBA00023136"/>
    </source>
</evidence>
<evidence type="ECO:0000313" key="8">
    <source>
        <dbReference type="RefSeq" id="XP_035673367.1"/>
    </source>
</evidence>
<keyword evidence="4 6" id="KW-0472">Membrane</keyword>
<reference evidence="8" key="2">
    <citation type="submission" date="2025-08" db="UniProtKB">
        <authorList>
            <consortium name="RefSeq"/>
        </authorList>
    </citation>
    <scope>IDENTIFICATION</scope>
    <source>
        <strain evidence="8">S238N-H82</strain>
        <tissue evidence="8">Testes</tissue>
    </source>
</reference>
<evidence type="ECO:0000256" key="5">
    <source>
        <dbReference type="RuleBase" id="RU003750"/>
    </source>
</evidence>
<keyword evidence="3 5" id="KW-0808">Transferase</keyword>
<keyword evidence="6" id="KW-1133">Transmembrane helix</keyword>
<gene>
    <name evidence="8" type="primary">LOC118413872</name>
</gene>
<sequence length="401" mass="43964">MTPVLSETQLRRLEEHKYSMSGVSVTERVLEVLWSWLVQKLPMWVAPNLLTMAGFLINVVTSLLLIIFYSPTAKEEAPAWVYAVCAVGWFLYQCLDGMDGKQARRTGSSTPLGELFDHGSDAVSTVLLSIATACAMKLGQTPDLMFFMIFLTMFVFYCTHWESHVSGTVKCELIDVVEAQSFSVIVQALSALLGPSFWYKFPQPIVVAAFFSIVGASLWKLHGNFRTILSEKVGTDSGAAALPSAECPAMQDGHLKSSEKVAGLETKMFSENFSILSPGFAGLFPIVLACITYGTSPELFLNHPCLYLLMFGLAIAKVNNKLIVAHITKSEMTALDSSMVGPGVLFLSQCCGSFVSGYAVLWICLIFVTCDLVLYCFLVCTEICSHLDIYPFSITSKPSQT</sequence>